<dbReference type="PANTHER" id="PTHR40619:SF3">
    <property type="entry name" value="FUNGAL STAND N-TERMINAL GOODBYE DOMAIN-CONTAINING PROTEIN"/>
    <property type="match status" value="1"/>
</dbReference>
<feature type="region of interest" description="Disordered" evidence="2">
    <location>
        <begin position="184"/>
        <end position="222"/>
    </location>
</feature>
<keyword evidence="1" id="KW-0677">Repeat</keyword>
<evidence type="ECO:0000313" key="5">
    <source>
        <dbReference type="Proteomes" id="UP001221413"/>
    </source>
</evidence>
<evidence type="ECO:0000259" key="3">
    <source>
        <dbReference type="Pfam" id="PF24883"/>
    </source>
</evidence>
<feature type="domain" description="Nephrocystin 3-like N-terminal" evidence="3">
    <location>
        <begin position="368"/>
        <end position="547"/>
    </location>
</feature>
<feature type="region of interest" description="Disordered" evidence="2">
    <location>
        <begin position="244"/>
        <end position="265"/>
    </location>
</feature>
<sequence length="612" mass="69892">MAAKVREAVKEMPVQLEHKFGIIEVFLAIFPGDTHIRNASVELVVSIFLAIEKAIEFFVKHQLARGVAVLIQGEKYEEELLDRISQIQRAGDHLIEVAKISEVSGTRQAMMALLEGNAKIIRSQDEAGAKLEIMDNKLDVIDRSQSMISKLLNTVHSILEEGAKEREKKDREEKRLQELLERERRERREEKERERVERERERAEWKRERAKEQAERENDRQAFTEQISDIKHLVVVQQNEVFRKLTPSPSPRPVSTPGPQDAAQYPALPQQQHGLPAAAHPGLLPWNPMPYMELMVQSQPYYPPQPPLWYPQPVRPTALTQSTPAFTVEALLKLLQFPSIDKNDLEEVLSNREIISANYVARAEQVAGTPQFRDWAIMAKSTELLVEGNFGLGESHYVSALSVLCATFMKAVRTREKYISLVFFCGCHPEDDQTGDDDGNSTAGGVYMIKSLITQLIEQHHDFDLTELDRQINQQLVEDGDLDELCTLFDWLVRRLPERLTFMCIIDGVMHYEIDAWEDELIKVMSCLLDLTRDEDVSVPVKVLVTSPNPTESIRELFDTEDDSSYLTLDSFNEANYVPGMLEFEELDEESATYSSDDDAGTRYYEPDVGTL</sequence>
<dbReference type="PANTHER" id="PTHR40619">
    <property type="entry name" value="FUNGAL STAND N-TERMINAL GOODBYE DOMAIN-CONTAINING PROTEIN"/>
    <property type="match status" value="1"/>
</dbReference>
<reference evidence="4" key="1">
    <citation type="submission" date="2023-01" db="EMBL/GenBank/DDBJ databases">
        <title>The chitinases involved in constricting ring structure development in the nematode-trapping fungus Drechslerella dactyloides.</title>
        <authorList>
            <person name="Wang R."/>
            <person name="Zhang L."/>
            <person name="Tang P."/>
            <person name="Li S."/>
            <person name="Liang L."/>
        </authorList>
    </citation>
    <scope>NUCLEOTIDE SEQUENCE</scope>
    <source>
        <strain evidence="4">YMF1.00031</strain>
    </source>
</reference>
<keyword evidence="5" id="KW-1185">Reference proteome</keyword>
<dbReference type="Pfam" id="PF24883">
    <property type="entry name" value="NPHP3_N"/>
    <property type="match status" value="1"/>
</dbReference>
<proteinExistence type="predicted"/>
<dbReference type="InterPro" id="IPR056884">
    <property type="entry name" value="NPHP3-like_N"/>
</dbReference>
<comment type="caution">
    <text evidence="4">The sequence shown here is derived from an EMBL/GenBank/DDBJ whole genome shotgun (WGS) entry which is preliminary data.</text>
</comment>
<dbReference type="AlphaFoldDB" id="A0AAD6J396"/>
<organism evidence="4 5">
    <name type="scientific">Drechslerella dactyloides</name>
    <name type="common">Nematode-trapping fungus</name>
    <name type="synonym">Arthrobotrys dactyloides</name>
    <dbReference type="NCBI Taxonomy" id="74499"/>
    <lineage>
        <taxon>Eukaryota</taxon>
        <taxon>Fungi</taxon>
        <taxon>Dikarya</taxon>
        <taxon>Ascomycota</taxon>
        <taxon>Pezizomycotina</taxon>
        <taxon>Orbiliomycetes</taxon>
        <taxon>Orbiliales</taxon>
        <taxon>Orbiliaceae</taxon>
        <taxon>Drechslerella</taxon>
    </lineage>
</organism>
<accession>A0AAD6J396</accession>
<dbReference type="Proteomes" id="UP001221413">
    <property type="component" value="Unassembled WGS sequence"/>
</dbReference>
<name>A0AAD6J396_DREDA</name>
<evidence type="ECO:0000256" key="1">
    <source>
        <dbReference type="ARBA" id="ARBA00022737"/>
    </source>
</evidence>
<protein>
    <recommendedName>
        <fullName evidence="3">Nephrocystin 3-like N-terminal domain-containing protein</fullName>
    </recommendedName>
</protein>
<evidence type="ECO:0000313" key="4">
    <source>
        <dbReference type="EMBL" id="KAJ6263729.1"/>
    </source>
</evidence>
<dbReference type="EMBL" id="JAQGDS010000002">
    <property type="protein sequence ID" value="KAJ6263729.1"/>
    <property type="molecule type" value="Genomic_DNA"/>
</dbReference>
<evidence type="ECO:0000256" key="2">
    <source>
        <dbReference type="SAM" id="MobiDB-lite"/>
    </source>
</evidence>
<gene>
    <name evidence="4" type="ORF">Dda_2299</name>
</gene>
<feature type="region of interest" description="Disordered" evidence="2">
    <location>
        <begin position="591"/>
        <end position="612"/>
    </location>
</feature>